<comment type="function">
    <text evidence="12">The main replicative DNA helicase, it participates in initiation and elongation during chromosome replication. Travels ahead of the DNA replisome, separating dsDNA into templates for DNA synthesis. A processive ATP-dependent 5'-3' DNA helicase it has DNA-dependent ATPase activity.</text>
</comment>
<evidence type="ECO:0000256" key="6">
    <source>
        <dbReference type="ARBA" id="ARBA00022806"/>
    </source>
</evidence>
<dbReference type="Gene3D" id="1.10.860.10">
    <property type="entry name" value="DNAb Helicase, Chain A"/>
    <property type="match status" value="1"/>
</dbReference>
<dbReference type="GO" id="GO:0016887">
    <property type="term" value="F:ATP hydrolysis activity"/>
    <property type="evidence" value="ECO:0007669"/>
    <property type="project" value="RHEA"/>
</dbReference>
<evidence type="ECO:0000256" key="7">
    <source>
        <dbReference type="ARBA" id="ARBA00022840"/>
    </source>
</evidence>
<evidence type="ECO:0000259" key="13">
    <source>
        <dbReference type="PROSITE" id="PS51199"/>
    </source>
</evidence>
<gene>
    <name evidence="14" type="ORF">A2855_02015</name>
</gene>
<comment type="similarity">
    <text evidence="1 12">Belongs to the helicase family. DnaB subfamily.</text>
</comment>
<comment type="caution">
    <text evidence="14">The sequence shown here is derived from an EMBL/GenBank/DDBJ whole genome shotgun (WGS) entry which is preliminary data.</text>
</comment>
<evidence type="ECO:0000256" key="10">
    <source>
        <dbReference type="ARBA" id="ARBA00048954"/>
    </source>
</evidence>
<dbReference type="GO" id="GO:0005829">
    <property type="term" value="C:cytosol"/>
    <property type="evidence" value="ECO:0007669"/>
    <property type="project" value="TreeGrafter"/>
</dbReference>
<evidence type="ECO:0000313" key="14">
    <source>
        <dbReference type="EMBL" id="OGY98604.1"/>
    </source>
</evidence>
<dbReference type="EC" id="5.6.2.3" evidence="11 12"/>
<dbReference type="AlphaFoldDB" id="A0A1G2CB33"/>
<sequence length="459" mass="50911">MAKRKDLDIKVPPQNVDAEQSVLGSLLIDPNAMVKVLDILAPEDFYNPVHGKVYATILALYEKRQPVDVMSVTTALKEKDELKSVGGSAYLADLTNRVTTASHVEHYAQLVKDKKTLRELIKTSAEVTEEAFSNAEDVEALLDGIEQKILNISQKSTKHSFTHIKDELKGAYERMEHLNAGGGALRGVPTGFPKLDTILSGLQKSDLIILGARPSIGKTTFALDIARNVALRFKQPVGLFSIEMAREQVVDRIIAAEAGVSLWKLRTGRVNEDVDFQMIQGALDRLTGAELFIDDTPSQNILQMRSMARRLQIEHGLGLIVVDYLQLITPRSTKSDNVVQQVTEISRGLKTLARELHVPVLALSQLSREVDKLERTPKLSDLRESGSIEQDADVVMFLSREKKDPSQMDMGGGEPPSVVHLHVAKHRNGPLGNVDFQFDQDLVTFRSIDTRHEPTGFDQ</sequence>
<dbReference type="NCBIfam" id="TIGR00665">
    <property type="entry name" value="DnaB"/>
    <property type="match status" value="1"/>
</dbReference>
<accession>A0A1G2CB33</accession>
<keyword evidence="2 12" id="KW-0639">Primosome</keyword>
<dbReference type="FunFam" id="1.10.860.10:FF:000001">
    <property type="entry name" value="Replicative DNA helicase"/>
    <property type="match status" value="1"/>
</dbReference>
<dbReference type="InterPro" id="IPR007692">
    <property type="entry name" value="DNA_helicase_DnaB"/>
</dbReference>
<organism evidence="14 15">
    <name type="scientific">Candidatus Liptonbacteria bacterium RIFCSPHIGHO2_01_FULL_57_28</name>
    <dbReference type="NCBI Taxonomy" id="1798647"/>
    <lineage>
        <taxon>Bacteria</taxon>
        <taxon>Candidatus Liptoniibacteriota</taxon>
    </lineage>
</organism>
<dbReference type="InterPro" id="IPR007693">
    <property type="entry name" value="DNA_helicase_DnaB-like_N"/>
</dbReference>
<evidence type="ECO:0000313" key="15">
    <source>
        <dbReference type="Proteomes" id="UP000179059"/>
    </source>
</evidence>
<keyword evidence="7 12" id="KW-0067">ATP-binding</keyword>
<evidence type="ECO:0000256" key="5">
    <source>
        <dbReference type="ARBA" id="ARBA00022801"/>
    </source>
</evidence>
<dbReference type="PANTHER" id="PTHR30153">
    <property type="entry name" value="REPLICATIVE DNA HELICASE DNAB"/>
    <property type="match status" value="1"/>
</dbReference>
<dbReference type="SUPFAM" id="SSF48024">
    <property type="entry name" value="N-terminal domain of DnaB helicase"/>
    <property type="match status" value="1"/>
</dbReference>
<dbReference type="GO" id="GO:0005524">
    <property type="term" value="F:ATP binding"/>
    <property type="evidence" value="ECO:0007669"/>
    <property type="project" value="UniProtKB-UniRule"/>
</dbReference>
<dbReference type="InterPro" id="IPR027417">
    <property type="entry name" value="P-loop_NTPase"/>
</dbReference>
<comment type="catalytic activity">
    <reaction evidence="10 12">
        <text>ATP + H2O = ADP + phosphate + H(+)</text>
        <dbReference type="Rhea" id="RHEA:13065"/>
        <dbReference type="ChEBI" id="CHEBI:15377"/>
        <dbReference type="ChEBI" id="CHEBI:15378"/>
        <dbReference type="ChEBI" id="CHEBI:30616"/>
        <dbReference type="ChEBI" id="CHEBI:43474"/>
        <dbReference type="ChEBI" id="CHEBI:456216"/>
        <dbReference type="EC" id="5.6.2.3"/>
    </reaction>
</comment>
<dbReference type="Proteomes" id="UP000179059">
    <property type="component" value="Unassembled WGS sequence"/>
</dbReference>
<evidence type="ECO:0000256" key="12">
    <source>
        <dbReference type="RuleBase" id="RU362085"/>
    </source>
</evidence>
<dbReference type="InterPro" id="IPR036185">
    <property type="entry name" value="DNA_heli_DnaB-like_N_sf"/>
</dbReference>
<keyword evidence="6 12" id="KW-0347">Helicase</keyword>
<dbReference type="Pfam" id="PF00772">
    <property type="entry name" value="DnaB"/>
    <property type="match status" value="1"/>
</dbReference>
<dbReference type="SUPFAM" id="SSF52540">
    <property type="entry name" value="P-loop containing nucleoside triphosphate hydrolases"/>
    <property type="match status" value="1"/>
</dbReference>
<dbReference type="PANTHER" id="PTHR30153:SF2">
    <property type="entry name" value="REPLICATIVE DNA HELICASE"/>
    <property type="match status" value="1"/>
</dbReference>
<dbReference type="GO" id="GO:1990077">
    <property type="term" value="C:primosome complex"/>
    <property type="evidence" value="ECO:0007669"/>
    <property type="project" value="UniProtKB-UniRule"/>
</dbReference>
<keyword evidence="5 12" id="KW-0378">Hydrolase</keyword>
<reference evidence="14 15" key="1">
    <citation type="journal article" date="2016" name="Nat. Commun.">
        <title>Thousands of microbial genomes shed light on interconnected biogeochemical processes in an aquifer system.</title>
        <authorList>
            <person name="Anantharaman K."/>
            <person name="Brown C.T."/>
            <person name="Hug L.A."/>
            <person name="Sharon I."/>
            <person name="Castelle C.J."/>
            <person name="Probst A.J."/>
            <person name="Thomas B.C."/>
            <person name="Singh A."/>
            <person name="Wilkins M.J."/>
            <person name="Karaoz U."/>
            <person name="Brodie E.L."/>
            <person name="Williams K.H."/>
            <person name="Hubbard S.S."/>
            <person name="Banfield J.F."/>
        </authorList>
    </citation>
    <scope>NUCLEOTIDE SEQUENCE [LARGE SCALE GENOMIC DNA]</scope>
</reference>
<evidence type="ECO:0000256" key="3">
    <source>
        <dbReference type="ARBA" id="ARBA00022705"/>
    </source>
</evidence>
<name>A0A1G2CB33_9BACT</name>
<dbReference type="Gene3D" id="3.40.50.300">
    <property type="entry name" value="P-loop containing nucleotide triphosphate hydrolases"/>
    <property type="match status" value="1"/>
</dbReference>
<dbReference type="STRING" id="1798647.A2855_02015"/>
<keyword evidence="4 12" id="KW-0547">Nucleotide-binding</keyword>
<dbReference type="Pfam" id="PF03796">
    <property type="entry name" value="DnaB_C"/>
    <property type="match status" value="1"/>
</dbReference>
<keyword evidence="9" id="KW-0413">Isomerase</keyword>
<evidence type="ECO:0000256" key="1">
    <source>
        <dbReference type="ARBA" id="ARBA00008428"/>
    </source>
</evidence>
<dbReference type="GO" id="GO:0006269">
    <property type="term" value="P:DNA replication, synthesis of primer"/>
    <property type="evidence" value="ECO:0007669"/>
    <property type="project" value="UniProtKB-UniRule"/>
</dbReference>
<evidence type="ECO:0000256" key="11">
    <source>
        <dbReference type="NCBIfam" id="TIGR00665"/>
    </source>
</evidence>
<evidence type="ECO:0000256" key="9">
    <source>
        <dbReference type="ARBA" id="ARBA00023235"/>
    </source>
</evidence>
<dbReference type="InterPro" id="IPR016136">
    <property type="entry name" value="DNA_helicase_N/primase_C"/>
</dbReference>
<feature type="domain" description="SF4 helicase" evidence="13">
    <location>
        <begin position="181"/>
        <end position="452"/>
    </location>
</feature>
<evidence type="ECO:0000256" key="2">
    <source>
        <dbReference type="ARBA" id="ARBA00022515"/>
    </source>
</evidence>
<dbReference type="GO" id="GO:0043139">
    <property type="term" value="F:5'-3' DNA helicase activity"/>
    <property type="evidence" value="ECO:0007669"/>
    <property type="project" value="UniProtKB-EC"/>
</dbReference>
<dbReference type="GO" id="GO:0003677">
    <property type="term" value="F:DNA binding"/>
    <property type="evidence" value="ECO:0007669"/>
    <property type="project" value="UniProtKB-UniRule"/>
</dbReference>
<proteinExistence type="inferred from homology"/>
<protein>
    <recommendedName>
        <fullName evidence="11 12">Replicative DNA helicase</fullName>
        <ecNumber evidence="11 12">5.6.2.3</ecNumber>
    </recommendedName>
</protein>
<evidence type="ECO:0000256" key="4">
    <source>
        <dbReference type="ARBA" id="ARBA00022741"/>
    </source>
</evidence>
<dbReference type="InterPro" id="IPR007694">
    <property type="entry name" value="DNA_helicase_DnaB-like_C"/>
</dbReference>
<keyword evidence="3 12" id="KW-0235">DNA replication</keyword>
<dbReference type="PROSITE" id="PS51199">
    <property type="entry name" value="SF4_HELICASE"/>
    <property type="match status" value="1"/>
</dbReference>
<dbReference type="EMBL" id="MHKX01000005">
    <property type="protein sequence ID" value="OGY98604.1"/>
    <property type="molecule type" value="Genomic_DNA"/>
</dbReference>
<dbReference type="CDD" id="cd00984">
    <property type="entry name" value="DnaB_C"/>
    <property type="match status" value="1"/>
</dbReference>
<evidence type="ECO:0000256" key="8">
    <source>
        <dbReference type="ARBA" id="ARBA00023125"/>
    </source>
</evidence>
<keyword evidence="8 12" id="KW-0238">DNA-binding</keyword>